<evidence type="ECO:0000256" key="12">
    <source>
        <dbReference type="SAM" id="Coils"/>
    </source>
</evidence>
<dbReference type="SMART" id="SM00487">
    <property type="entry name" value="DEXDc"/>
    <property type="match status" value="1"/>
</dbReference>
<evidence type="ECO:0000256" key="6">
    <source>
        <dbReference type="ARBA" id="ARBA00022747"/>
    </source>
</evidence>
<evidence type="ECO:0000313" key="15">
    <source>
        <dbReference type="Proteomes" id="UP000190890"/>
    </source>
</evidence>
<gene>
    <name evidence="14" type="primary">hsdR_1</name>
    <name evidence="14" type="ORF">CLPUN_07610</name>
</gene>
<keyword evidence="12" id="KW-0175">Coiled coil</keyword>
<dbReference type="Gene3D" id="3.40.50.300">
    <property type="entry name" value="P-loop containing nucleotide triphosphate hydrolases"/>
    <property type="match status" value="2"/>
</dbReference>
<dbReference type="InterPro" id="IPR027417">
    <property type="entry name" value="P-loop_NTPase"/>
</dbReference>
<keyword evidence="8 11" id="KW-0378">Hydrolase</keyword>
<dbReference type="Proteomes" id="UP000190890">
    <property type="component" value="Unassembled WGS sequence"/>
</dbReference>
<keyword evidence="5 11" id="KW-0547">Nucleotide-binding</keyword>
<dbReference type="CDD" id="cd22332">
    <property type="entry name" value="HsdR_N"/>
    <property type="match status" value="1"/>
</dbReference>
<sequence>MKIGEREILTQKRVIDLFEDQLGYTYLGNFYHRENSNIEVEYLRKYLDKAGYSSNLINKAVNEFVNIAGNQQPELYEINKEVYSKLRYGVKVRENPGESPKTVMLVDWNNPENNDFYIAEEVTVKGSNVKRPDLVLYVNGIALGVMELKKSTVSVSEGIRQNIDNQKERFIQQFFSTMGLIMAGNDSQGISYGVIETAEKYYLSWKEDIKALDETSIKIRSLCDTVDYKLDKNIISLCEKNRFIELLHNFIVFDRGTKKACRPNQYFGVKAAQLRIKKREGGIIWHTQGSGKSLTMVWLTKWIKENKKDSRILVITDRTELDEQIEKVYKGVEEDIYRTKSGNDLINNLNEVNPSIICSLIHKFGKHSGEVSDKDYDKYIEELKQSLPKDFRPKGDLYVFVDECHRTQSGKLHTAMKAIMPNAIFIGFTGTPILQKDKKSSTEIFGLPIHTYKFNEAVLDKVVLDLRYESRDVDQDITSQEKIDEWFDVKTRGLTDVAKAQLKQKWGTMQKVFSSKSRLNRIAVDIYHDISTKVRLQNGRGNAMLVAKNVYEACRYYEIFQQIGLKKCAIITSYSQSISDIKGESVDIESETEKQYKNAIYEKMLNGKEQAAFEKDVKEKFINEPSKMKLLIVVDKLLTGFDAPKATYLYIDKKMRDHGLFQAICRVNRLDGDDKDYGYIVDYRDLFNSLKKAVKDYTTDAFKDYEKKDVEGLLKDRFSEAKNDLEEILESLTALCEPIAMPKGILERQRYFCGINIDDIDELKENEHKRVALYKFVSLLIRAYSETAPEIMKDGNTAQAIALKKEVENYIKLRDEIKVSSGDYIDLKKHEPDMRYLIDTYINADEVRKVSALEDMSLIDVIVQRGVDFIDELPNGIKENKESAAETIENNVRRKIIEKTETNPKYFEKMSMLLNELIEERRRESISYEEYLKKVVDLSRKVQKQENDVTYPENIRTSKALMALYDNLDHNEELAKNLHYKILAERQDSWRGDPAKSRRIEGIIYSCVGDDKDKIEEIFKIAENQGEY</sequence>
<evidence type="ECO:0000256" key="10">
    <source>
        <dbReference type="ARBA" id="ARBA00023125"/>
    </source>
</evidence>
<dbReference type="PANTHER" id="PTHR30195">
    <property type="entry name" value="TYPE I SITE-SPECIFIC DEOXYRIBONUCLEASE PROTEIN SUBUNIT M AND R"/>
    <property type="match status" value="1"/>
</dbReference>
<evidence type="ECO:0000259" key="13">
    <source>
        <dbReference type="PROSITE" id="PS51192"/>
    </source>
</evidence>
<dbReference type="GO" id="GO:0009307">
    <property type="term" value="P:DNA restriction-modification system"/>
    <property type="evidence" value="ECO:0007669"/>
    <property type="project" value="UniProtKB-KW"/>
</dbReference>
<comment type="subunit">
    <text evidence="3 11">The type I restriction/modification system is composed of three polypeptides R, M and S.</text>
</comment>
<dbReference type="RefSeq" id="WP_077846041.1">
    <property type="nucleotide sequence ID" value="NZ_LZZM01000043.1"/>
</dbReference>
<dbReference type="GO" id="GO:0003677">
    <property type="term" value="F:DNA binding"/>
    <property type="evidence" value="ECO:0007669"/>
    <property type="project" value="UniProtKB-KW"/>
</dbReference>
<evidence type="ECO:0000256" key="3">
    <source>
        <dbReference type="ARBA" id="ARBA00011296"/>
    </source>
</evidence>
<dbReference type="Pfam" id="PF22679">
    <property type="entry name" value="T1R_D3-like"/>
    <property type="match status" value="1"/>
</dbReference>
<dbReference type="CDD" id="cd18800">
    <property type="entry name" value="SF2_C_EcoR124I-like"/>
    <property type="match status" value="1"/>
</dbReference>
<feature type="domain" description="Helicase ATP-binding" evidence="13">
    <location>
        <begin position="273"/>
        <end position="450"/>
    </location>
</feature>
<comment type="caution">
    <text evidence="14">The sequence shown here is derived from an EMBL/GenBank/DDBJ whole genome shotgun (WGS) entry which is preliminary data.</text>
</comment>
<dbReference type="Gene3D" id="3.90.1570.50">
    <property type="match status" value="1"/>
</dbReference>
<comment type="catalytic activity">
    <reaction evidence="1 11">
        <text>Endonucleolytic cleavage of DNA to give random double-stranded fragments with terminal 5'-phosphates, ATP is simultaneously hydrolyzed.</text>
        <dbReference type="EC" id="3.1.21.3"/>
    </reaction>
</comment>
<dbReference type="InterPro" id="IPR014001">
    <property type="entry name" value="Helicase_ATP-bd"/>
</dbReference>
<dbReference type="Pfam" id="PF18766">
    <property type="entry name" value="SWI2_SNF2"/>
    <property type="match status" value="1"/>
</dbReference>
<organism evidence="14 15">
    <name type="scientific">Clostridium puniceum</name>
    <dbReference type="NCBI Taxonomy" id="29367"/>
    <lineage>
        <taxon>Bacteria</taxon>
        <taxon>Bacillati</taxon>
        <taxon>Bacillota</taxon>
        <taxon>Clostridia</taxon>
        <taxon>Eubacteriales</taxon>
        <taxon>Clostridiaceae</taxon>
        <taxon>Clostridium</taxon>
    </lineage>
</organism>
<dbReference type="InterPro" id="IPR004473">
    <property type="entry name" value="Restrct_endonuc_typeI_HsdR"/>
</dbReference>
<evidence type="ECO:0000313" key="14">
    <source>
        <dbReference type="EMBL" id="OOM81899.1"/>
    </source>
</evidence>
<keyword evidence="9 11" id="KW-0067">ATP-binding</keyword>
<keyword evidence="7" id="KW-0255">Endonuclease</keyword>
<dbReference type="PROSITE" id="PS51192">
    <property type="entry name" value="HELICASE_ATP_BIND_1"/>
    <property type="match status" value="1"/>
</dbReference>
<dbReference type="STRING" id="29367.CLPUN_07610"/>
<dbReference type="GO" id="GO:0005524">
    <property type="term" value="F:ATP binding"/>
    <property type="evidence" value="ECO:0007669"/>
    <property type="project" value="UniProtKB-KW"/>
</dbReference>
<dbReference type="SUPFAM" id="SSF52540">
    <property type="entry name" value="P-loop containing nucleoside triphosphate hydrolases"/>
    <property type="match status" value="1"/>
</dbReference>
<evidence type="ECO:0000256" key="2">
    <source>
        <dbReference type="ARBA" id="ARBA00008598"/>
    </source>
</evidence>
<dbReference type="EC" id="3.1.21.3" evidence="11"/>
<evidence type="ECO:0000256" key="7">
    <source>
        <dbReference type="ARBA" id="ARBA00022759"/>
    </source>
</evidence>
<evidence type="ECO:0000256" key="1">
    <source>
        <dbReference type="ARBA" id="ARBA00000851"/>
    </source>
</evidence>
<feature type="coiled-coil region" evidence="12">
    <location>
        <begin position="914"/>
        <end position="948"/>
    </location>
</feature>
<dbReference type="NCBIfam" id="TIGR00348">
    <property type="entry name" value="hsdR"/>
    <property type="match status" value="1"/>
</dbReference>
<evidence type="ECO:0000256" key="4">
    <source>
        <dbReference type="ARBA" id="ARBA00022722"/>
    </source>
</evidence>
<dbReference type="CDD" id="cd18030">
    <property type="entry name" value="DEXHc_RE_I_HsdR"/>
    <property type="match status" value="1"/>
</dbReference>
<comment type="function">
    <text evidence="11">Subunit R is required for both nuclease and ATPase activities, but not for modification.</text>
</comment>
<dbReference type="InterPro" id="IPR007409">
    <property type="entry name" value="Restrct_endonuc_type1_HsdR_N"/>
</dbReference>
<dbReference type="InterPro" id="IPR040980">
    <property type="entry name" value="SWI2_SNF2"/>
</dbReference>
<name>A0A1S8TWA5_9CLOT</name>
<dbReference type="InterPro" id="IPR051268">
    <property type="entry name" value="Type-I_R_enzyme_R_subunit"/>
</dbReference>
<dbReference type="OrthoDB" id="9758243at2"/>
<keyword evidence="15" id="KW-1185">Reference proteome</keyword>
<dbReference type="PANTHER" id="PTHR30195:SF15">
    <property type="entry name" value="TYPE I RESTRICTION ENZYME HINDI ENDONUCLEASE SUBUNIT"/>
    <property type="match status" value="1"/>
</dbReference>
<dbReference type="EMBL" id="LZZM01000043">
    <property type="protein sequence ID" value="OOM81899.1"/>
    <property type="molecule type" value="Genomic_DNA"/>
</dbReference>
<dbReference type="Pfam" id="PF04313">
    <property type="entry name" value="HSDR_N"/>
    <property type="match status" value="1"/>
</dbReference>
<comment type="similarity">
    <text evidence="2 11">Belongs to the HsdR family.</text>
</comment>
<proteinExistence type="inferred from homology"/>
<keyword evidence="4" id="KW-0540">Nuclease</keyword>
<evidence type="ECO:0000256" key="9">
    <source>
        <dbReference type="ARBA" id="ARBA00022840"/>
    </source>
</evidence>
<evidence type="ECO:0000256" key="5">
    <source>
        <dbReference type="ARBA" id="ARBA00022741"/>
    </source>
</evidence>
<dbReference type="InterPro" id="IPR055180">
    <property type="entry name" value="HsdR_RecA-like_helicase_dom_2"/>
</dbReference>
<keyword evidence="10 11" id="KW-0238">DNA-binding</keyword>
<dbReference type="AlphaFoldDB" id="A0A1S8TWA5"/>
<protein>
    <recommendedName>
        <fullName evidence="11">Type I restriction enzyme endonuclease subunit</fullName>
        <shortName evidence="11">R protein</shortName>
        <ecNumber evidence="11">3.1.21.3</ecNumber>
    </recommendedName>
    <alternativeName>
        <fullName evidence="11">Type-1 restriction enzyme R protein</fullName>
    </alternativeName>
</protein>
<keyword evidence="6 11" id="KW-0680">Restriction system</keyword>
<reference evidence="14 15" key="1">
    <citation type="submission" date="2016-05" db="EMBL/GenBank/DDBJ databases">
        <title>Microbial solvent formation.</title>
        <authorList>
            <person name="Poehlein A."/>
            <person name="Montoya Solano J.D."/>
            <person name="Flitsch S."/>
            <person name="Krabben P."/>
            <person name="Duerre P."/>
            <person name="Daniel R."/>
        </authorList>
    </citation>
    <scope>NUCLEOTIDE SEQUENCE [LARGE SCALE GENOMIC DNA]</scope>
    <source>
        <strain evidence="14 15">DSM 2619</strain>
    </source>
</reference>
<evidence type="ECO:0000256" key="8">
    <source>
        <dbReference type="ARBA" id="ARBA00022801"/>
    </source>
</evidence>
<evidence type="ECO:0000256" key="11">
    <source>
        <dbReference type="RuleBase" id="RU364115"/>
    </source>
</evidence>
<dbReference type="GO" id="GO:0009035">
    <property type="term" value="F:type I site-specific deoxyribonuclease activity"/>
    <property type="evidence" value="ECO:0007669"/>
    <property type="project" value="UniProtKB-EC"/>
</dbReference>
<accession>A0A1S8TWA5</accession>